<keyword evidence="2" id="KW-1185">Reference proteome</keyword>
<evidence type="ECO:0000313" key="1">
    <source>
        <dbReference type="EMBL" id="KAH7974995.1"/>
    </source>
</evidence>
<dbReference type="EMBL" id="CM023479">
    <property type="protein sequence ID" value="KAH7974995.1"/>
    <property type="molecule type" value="Genomic_DNA"/>
</dbReference>
<dbReference type="Proteomes" id="UP000821865">
    <property type="component" value="Chromosome 10"/>
</dbReference>
<evidence type="ECO:0000313" key="2">
    <source>
        <dbReference type="Proteomes" id="UP000821865"/>
    </source>
</evidence>
<protein>
    <submittedName>
        <fullName evidence="1">Uncharacterized protein</fullName>
    </submittedName>
</protein>
<reference evidence="1" key="1">
    <citation type="submission" date="2020-05" db="EMBL/GenBank/DDBJ databases">
        <title>Large-scale comparative analyses of tick genomes elucidate their genetic diversity and vector capacities.</title>
        <authorList>
            <person name="Jia N."/>
            <person name="Wang J."/>
            <person name="Shi W."/>
            <person name="Du L."/>
            <person name="Sun Y."/>
            <person name="Zhan W."/>
            <person name="Jiang J."/>
            <person name="Wang Q."/>
            <person name="Zhang B."/>
            <person name="Ji P."/>
            <person name="Sakyi L.B."/>
            <person name="Cui X."/>
            <person name="Yuan T."/>
            <person name="Jiang B."/>
            <person name="Yang W."/>
            <person name="Lam T.T.-Y."/>
            <person name="Chang Q."/>
            <person name="Ding S."/>
            <person name="Wang X."/>
            <person name="Zhu J."/>
            <person name="Ruan X."/>
            <person name="Zhao L."/>
            <person name="Wei J."/>
            <person name="Que T."/>
            <person name="Du C."/>
            <person name="Cheng J."/>
            <person name="Dai P."/>
            <person name="Han X."/>
            <person name="Huang E."/>
            <person name="Gao Y."/>
            <person name="Liu J."/>
            <person name="Shao H."/>
            <person name="Ye R."/>
            <person name="Li L."/>
            <person name="Wei W."/>
            <person name="Wang X."/>
            <person name="Wang C."/>
            <person name="Yang T."/>
            <person name="Huo Q."/>
            <person name="Li W."/>
            <person name="Guo W."/>
            <person name="Chen H."/>
            <person name="Zhou L."/>
            <person name="Ni X."/>
            <person name="Tian J."/>
            <person name="Zhou Y."/>
            <person name="Sheng Y."/>
            <person name="Liu T."/>
            <person name="Pan Y."/>
            <person name="Xia L."/>
            <person name="Li J."/>
            <person name="Zhao F."/>
            <person name="Cao W."/>
        </authorList>
    </citation>
    <scope>NUCLEOTIDE SEQUENCE</scope>
    <source>
        <strain evidence="1">Dsil-2018</strain>
    </source>
</reference>
<gene>
    <name evidence="1" type="ORF">HPB49_022576</name>
</gene>
<proteinExistence type="predicted"/>
<organism evidence="1 2">
    <name type="scientific">Dermacentor silvarum</name>
    <name type="common">Tick</name>
    <dbReference type="NCBI Taxonomy" id="543639"/>
    <lineage>
        <taxon>Eukaryota</taxon>
        <taxon>Metazoa</taxon>
        <taxon>Ecdysozoa</taxon>
        <taxon>Arthropoda</taxon>
        <taxon>Chelicerata</taxon>
        <taxon>Arachnida</taxon>
        <taxon>Acari</taxon>
        <taxon>Parasitiformes</taxon>
        <taxon>Ixodida</taxon>
        <taxon>Ixodoidea</taxon>
        <taxon>Ixodidae</taxon>
        <taxon>Rhipicephalinae</taxon>
        <taxon>Dermacentor</taxon>
    </lineage>
</organism>
<name>A0ACB8DR59_DERSI</name>
<sequence length="119" mass="12844">MHPLEPWLMTHVPGHSALNAPKGRFKSAHASTRSAVESCMGVPKERFRCLQRQRALHYGPRKAGTIVAACAALHNLCLDEDQLAPGDGYSLGEGEQDDSALFGLVDGPDADMAFMVVKN</sequence>
<comment type="caution">
    <text evidence="1">The sequence shown here is derived from an EMBL/GenBank/DDBJ whole genome shotgun (WGS) entry which is preliminary data.</text>
</comment>
<accession>A0ACB8DR59</accession>